<proteinExistence type="predicted"/>
<dbReference type="AlphaFoldDB" id="A0A7G1KM84"/>
<evidence type="ECO:0000256" key="8">
    <source>
        <dbReference type="SAM" id="MobiDB-lite"/>
    </source>
</evidence>
<keyword evidence="3" id="KW-0858">Xylan degradation</keyword>
<gene>
    <name evidence="10" type="ORF">NWFMUON74_41170</name>
</gene>
<dbReference type="Gene3D" id="3.40.50.1820">
    <property type="entry name" value="alpha/beta hydrolase"/>
    <property type="match status" value="1"/>
</dbReference>
<evidence type="ECO:0000256" key="2">
    <source>
        <dbReference type="ARBA" id="ARBA00022525"/>
    </source>
</evidence>
<keyword evidence="11" id="KW-1185">Reference proteome</keyword>
<dbReference type="GeneID" id="80348593"/>
<evidence type="ECO:0000256" key="7">
    <source>
        <dbReference type="ARBA" id="ARBA00023326"/>
    </source>
</evidence>
<keyword evidence="4 9" id="KW-0732">Signal</keyword>
<comment type="subcellular location">
    <subcellularLocation>
        <location evidence="1">Secreted</location>
    </subcellularLocation>
</comment>
<protein>
    <submittedName>
        <fullName evidence="10">Esterase</fullName>
    </submittedName>
</protein>
<evidence type="ECO:0000256" key="4">
    <source>
        <dbReference type="ARBA" id="ARBA00022729"/>
    </source>
</evidence>
<name>A0A7G1KM84_9NOCA</name>
<dbReference type="PANTHER" id="PTHR38050">
    <property type="match status" value="1"/>
</dbReference>
<dbReference type="KEGG" id="nwl:NWFMUON74_41170"/>
<keyword evidence="7" id="KW-0624">Polysaccharide degradation</keyword>
<dbReference type="GO" id="GO:0030600">
    <property type="term" value="F:feruloyl esterase activity"/>
    <property type="evidence" value="ECO:0007669"/>
    <property type="project" value="InterPro"/>
</dbReference>
<dbReference type="InterPro" id="IPR043595">
    <property type="entry name" value="FaeB/C/D"/>
</dbReference>
<evidence type="ECO:0000256" key="6">
    <source>
        <dbReference type="ARBA" id="ARBA00023277"/>
    </source>
</evidence>
<dbReference type="RefSeq" id="WP_187683425.1">
    <property type="nucleotide sequence ID" value="NZ_AP023396.1"/>
</dbReference>
<keyword evidence="6" id="KW-0119">Carbohydrate metabolism</keyword>
<keyword evidence="5" id="KW-0378">Hydrolase</keyword>
<accession>A0A7G1KM84</accession>
<dbReference type="SUPFAM" id="SSF53474">
    <property type="entry name" value="alpha/beta-Hydrolases"/>
    <property type="match status" value="1"/>
</dbReference>
<dbReference type="GO" id="GO:0005576">
    <property type="term" value="C:extracellular region"/>
    <property type="evidence" value="ECO:0007669"/>
    <property type="project" value="UniProtKB-SubCell"/>
</dbReference>
<evidence type="ECO:0000256" key="5">
    <source>
        <dbReference type="ARBA" id="ARBA00022801"/>
    </source>
</evidence>
<dbReference type="PANTHER" id="PTHR38050:SF2">
    <property type="entry name" value="FERULOYL ESTERASE C-RELATED"/>
    <property type="match status" value="1"/>
</dbReference>
<evidence type="ECO:0000256" key="1">
    <source>
        <dbReference type="ARBA" id="ARBA00004613"/>
    </source>
</evidence>
<reference evidence="10 11" key="1">
    <citation type="submission" date="2020-08" db="EMBL/GenBank/DDBJ databases">
        <title>Genome Sequencing of Nocardia wallacei strain FMUON74 and assembly.</title>
        <authorList>
            <person name="Toyokawa M."/>
            <person name="Uesaka K."/>
        </authorList>
    </citation>
    <scope>NUCLEOTIDE SEQUENCE [LARGE SCALE GENOMIC DNA]</scope>
    <source>
        <strain evidence="10 11">FMUON74</strain>
    </source>
</reference>
<dbReference type="EMBL" id="AP023396">
    <property type="protein sequence ID" value="BCK56345.1"/>
    <property type="molecule type" value="Genomic_DNA"/>
</dbReference>
<keyword evidence="2" id="KW-0964">Secreted</keyword>
<evidence type="ECO:0000313" key="10">
    <source>
        <dbReference type="EMBL" id="BCK56345.1"/>
    </source>
</evidence>
<organism evidence="10 11">
    <name type="scientific">Nocardia wallacei</name>
    <dbReference type="NCBI Taxonomy" id="480035"/>
    <lineage>
        <taxon>Bacteria</taxon>
        <taxon>Bacillati</taxon>
        <taxon>Actinomycetota</taxon>
        <taxon>Actinomycetes</taxon>
        <taxon>Mycobacteriales</taxon>
        <taxon>Nocardiaceae</taxon>
        <taxon>Nocardia</taxon>
    </lineage>
</organism>
<dbReference type="Proteomes" id="UP000516173">
    <property type="component" value="Chromosome"/>
</dbReference>
<evidence type="ECO:0000313" key="11">
    <source>
        <dbReference type="Proteomes" id="UP000516173"/>
    </source>
</evidence>
<dbReference type="GO" id="GO:0045493">
    <property type="term" value="P:xylan catabolic process"/>
    <property type="evidence" value="ECO:0007669"/>
    <property type="project" value="UniProtKB-KW"/>
</dbReference>
<evidence type="ECO:0000256" key="9">
    <source>
        <dbReference type="SAM" id="SignalP"/>
    </source>
</evidence>
<feature type="signal peptide" evidence="9">
    <location>
        <begin position="1"/>
        <end position="30"/>
    </location>
</feature>
<evidence type="ECO:0000256" key="3">
    <source>
        <dbReference type="ARBA" id="ARBA00022651"/>
    </source>
</evidence>
<dbReference type="InterPro" id="IPR029058">
    <property type="entry name" value="AB_hydrolase_fold"/>
</dbReference>
<feature type="region of interest" description="Disordered" evidence="8">
    <location>
        <begin position="219"/>
        <end position="248"/>
    </location>
</feature>
<sequence length="334" mass="33967">MFGSQISHRAAAFAAALICCAGFVVGGAYADEPAPVASGGCAVAVSPGESVQQFAAAGKAGSFIRDVPNHTGPLPVVVDLHGYLEPAVIAHDVSGLSRLGAERGFVTITPQLDEPGVPRWDYGPGSTDIAYLSELLTHVESTLCVDRARVYVAGMSMGAFTASSVACQLSGRVAAIAAVAGLQDFPWCRTGRAVPVVAFHGTADPIVAYTGGLGPNARFLPNPDGTGSVEPGDNSAPPGGPGPQSVPDNAAAWAERNGCGAHPATQRTAPDVTLTAYPCPAGGAVELYSVDGGGHTWPGSSSALYPTPLVGAPMHSIDASAVMWDFFRAHPLRP</sequence>
<feature type="chain" id="PRO_5028820430" evidence="9">
    <location>
        <begin position="31"/>
        <end position="334"/>
    </location>
</feature>